<protein>
    <submittedName>
        <fullName evidence="1">Uncharacterized protein</fullName>
    </submittedName>
</protein>
<dbReference type="AlphaFoldDB" id="A0A4Y2IWH4"/>
<gene>
    <name evidence="1" type="ORF">AVEN_5522_1</name>
</gene>
<reference evidence="1 2" key="1">
    <citation type="journal article" date="2019" name="Sci. Rep.">
        <title>Orb-weaving spider Araneus ventricosus genome elucidates the spidroin gene catalogue.</title>
        <authorList>
            <person name="Kono N."/>
            <person name="Nakamura H."/>
            <person name="Ohtoshi R."/>
            <person name="Moran D.A.P."/>
            <person name="Shinohara A."/>
            <person name="Yoshida Y."/>
            <person name="Fujiwara M."/>
            <person name="Mori M."/>
            <person name="Tomita M."/>
            <person name="Arakawa K."/>
        </authorList>
    </citation>
    <scope>NUCLEOTIDE SEQUENCE [LARGE SCALE GENOMIC DNA]</scope>
</reference>
<dbReference type="Proteomes" id="UP000499080">
    <property type="component" value="Unassembled WGS sequence"/>
</dbReference>
<dbReference type="EMBL" id="BGPR01002991">
    <property type="protein sequence ID" value="GBM82157.1"/>
    <property type="molecule type" value="Genomic_DNA"/>
</dbReference>
<evidence type="ECO:0000313" key="1">
    <source>
        <dbReference type="EMBL" id="GBM82157.1"/>
    </source>
</evidence>
<name>A0A4Y2IWH4_ARAVE</name>
<evidence type="ECO:0000313" key="2">
    <source>
        <dbReference type="Proteomes" id="UP000499080"/>
    </source>
</evidence>
<keyword evidence="2" id="KW-1185">Reference proteome</keyword>
<organism evidence="1 2">
    <name type="scientific">Araneus ventricosus</name>
    <name type="common">Orbweaver spider</name>
    <name type="synonym">Epeira ventricosa</name>
    <dbReference type="NCBI Taxonomy" id="182803"/>
    <lineage>
        <taxon>Eukaryota</taxon>
        <taxon>Metazoa</taxon>
        <taxon>Ecdysozoa</taxon>
        <taxon>Arthropoda</taxon>
        <taxon>Chelicerata</taxon>
        <taxon>Arachnida</taxon>
        <taxon>Araneae</taxon>
        <taxon>Araneomorphae</taxon>
        <taxon>Entelegynae</taxon>
        <taxon>Araneoidea</taxon>
        <taxon>Araneidae</taxon>
        <taxon>Araneus</taxon>
    </lineage>
</organism>
<proteinExistence type="predicted"/>
<accession>A0A4Y2IWH4</accession>
<sequence length="147" mass="16325">MSAIESAVIVVTSYLLTVCVVKYQSAELFTRELLSIYIGDLCKNYCFLSLCYVLSCIFVNKPSFSIILRVGLSTPYTHGNTFATISRKRRRTFSWSEGNKREKGESLFSDPVGSSGVGMAASQRPLSSSAWLRLGRSLYAQTFYSAV</sequence>
<comment type="caution">
    <text evidence="1">The sequence shown here is derived from an EMBL/GenBank/DDBJ whole genome shotgun (WGS) entry which is preliminary data.</text>
</comment>